<proteinExistence type="predicted"/>
<keyword evidence="1" id="KW-0812">Transmembrane</keyword>
<reference evidence="2" key="1">
    <citation type="submission" date="2022-02" db="EMBL/GenBank/DDBJ databases">
        <title>Coral-associated bacteria.</title>
        <authorList>
            <person name="Tang K."/>
            <person name="Wang X."/>
        </authorList>
    </citation>
    <scope>NUCLEOTIDE SEQUENCE</scope>
    <source>
        <strain evidence="2">SCSIO 43006</strain>
    </source>
</reference>
<accession>A0ABY4VCC5</accession>
<dbReference type="Pfam" id="PF12412">
    <property type="entry name" value="DUF3667"/>
    <property type="match status" value="1"/>
</dbReference>
<feature type="transmembrane region" description="Helical" evidence="1">
    <location>
        <begin position="91"/>
        <end position="109"/>
    </location>
</feature>
<keyword evidence="1" id="KW-1133">Transmembrane helix</keyword>
<feature type="transmembrane region" description="Helical" evidence="1">
    <location>
        <begin position="311"/>
        <end position="330"/>
    </location>
</feature>
<organism evidence="2 3">
    <name type="scientific">Microbulbifer variabilis</name>
    <dbReference type="NCBI Taxonomy" id="266805"/>
    <lineage>
        <taxon>Bacteria</taxon>
        <taxon>Pseudomonadati</taxon>
        <taxon>Pseudomonadota</taxon>
        <taxon>Gammaproteobacteria</taxon>
        <taxon>Cellvibrionales</taxon>
        <taxon>Microbulbiferaceae</taxon>
        <taxon>Microbulbifer</taxon>
    </lineage>
</organism>
<protein>
    <submittedName>
        <fullName evidence="2">DUF3667 domain-containing protein</fullName>
    </submittedName>
</protein>
<gene>
    <name evidence="2" type="ORF">MJO52_01995</name>
</gene>
<dbReference type="Proteomes" id="UP001055658">
    <property type="component" value="Chromosome"/>
</dbReference>
<feature type="transmembrane region" description="Helical" evidence="1">
    <location>
        <begin position="351"/>
        <end position="371"/>
    </location>
</feature>
<dbReference type="RefSeq" id="WP_252084330.1">
    <property type="nucleotide sequence ID" value="NZ_CP092418.1"/>
</dbReference>
<evidence type="ECO:0000256" key="1">
    <source>
        <dbReference type="SAM" id="Phobius"/>
    </source>
</evidence>
<name>A0ABY4VCC5_9GAMM</name>
<keyword evidence="3" id="KW-1185">Reference proteome</keyword>
<dbReference type="InterPro" id="IPR022134">
    <property type="entry name" value="DUF3667"/>
</dbReference>
<keyword evidence="1" id="KW-0472">Membrane</keyword>
<evidence type="ECO:0000313" key="3">
    <source>
        <dbReference type="Proteomes" id="UP001055658"/>
    </source>
</evidence>
<feature type="transmembrane region" description="Helical" evidence="1">
    <location>
        <begin position="276"/>
        <end position="299"/>
    </location>
</feature>
<sequence length="373" mass="42708">MSCSETVEHIKGSVAECANCKTELLGPHCYSCGQPVKGMVRQFSNIIGDFFDTLLALDSRIVRTLAPLLFRPGFLTVEYFAGRRVRYVSPVRLFIFLCITTFFTIQLSTDWKDYSSENDETVVEEVSDIKQPLDEGRNTISDTSNQDVETEFLPNKAPKKVGEIIDDFQRAEPKLVVDIFDSEEDEHCNVKIGGACWDNKVERPRFSGVPQSLVDSVAEFLLKIEKNSDLVEADPNRFKKIFLGSLPSTLFIMLPIFAFMLWVLYLFKRRLYMEHLIVALHSHAFISLALLLMTLLLNVQGWFGGYPWVEQITWSLISILVFWIPVYLLIMQKRLYRQGWIMTLIKYSFLAVVYPLMLSIGATLAVLYSVAEF</sequence>
<dbReference type="EMBL" id="CP092418">
    <property type="protein sequence ID" value="USD21937.1"/>
    <property type="molecule type" value="Genomic_DNA"/>
</dbReference>
<evidence type="ECO:0000313" key="2">
    <source>
        <dbReference type="EMBL" id="USD21937.1"/>
    </source>
</evidence>
<feature type="transmembrane region" description="Helical" evidence="1">
    <location>
        <begin position="241"/>
        <end position="264"/>
    </location>
</feature>